<reference evidence="4 5" key="1">
    <citation type="submission" date="2017-09" db="EMBL/GenBank/DDBJ databases">
        <authorList>
            <person name="Ehlers B."/>
            <person name="Leendertz F.H."/>
        </authorList>
    </citation>
    <scope>NUCLEOTIDE SEQUENCE [LARGE SCALE GENOMIC DNA]</scope>
    <source>
        <strain evidence="4 5">DSM 27208</strain>
    </source>
</reference>
<keyword evidence="2" id="KW-1133">Transmembrane helix</keyword>
<dbReference type="Proteomes" id="UP000219453">
    <property type="component" value="Unassembled WGS sequence"/>
</dbReference>
<accession>A0A285N9S7</accession>
<feature type="transmembrane region" description="Helical" evidence="2">
    <location>
        <begin position="535"/>
        <end position="559"/>
    </location>
</feature>
<keyword evidence="5" id="KW-1185">Reference proteome</keyword>
<dbReference type="InterPro" id="IPR001646">
    <property type="entry name" value="5peptide_repeat"/>
</dbReference>
<evidence type="ECO:0000313" key="5">
    <source>
        <dbReference type="Proteomes" id="UP000219453"/>
    </source>
</evidence>
<feature type="transmembrane region" description="Helical" evidence="2">
    <location>
        <begin position="511"/>
        <end position="529"/>
    </location>
</feature>
<feature type="transmembrane region" description="Helical" evidence="2">
    <location>
        <begin position="470"/>
        <end position="490"/>
    </location>
</feature>
<feature type="compositionally biased region" description="Gly residues" evidence="1">
    <location>
        <begin position="416"/>
        <end position="426"/>
    </location>
</feature>
<dbReference type="SUPFAM" id="SSF141571">
    <property type="entry name" value="Pentapeptide repeat-like"/>
    <property type="match status" value="1"/>
</dbReference>
<dbReference type="AlphaFoldDB" id="A0A285N9S7"/>
<dbReference type="RefSeq" id="WP_097007980.1">
    <property type="nucleotide sequence ID" value="NZ_OBEJ01000001.1"/>
</dbReference>
<dbReference type="SUPFAM" id="SSF81324">
    <property type="entry name" value="Voltage-gated potassium channels"/>
    <property type="match status" value="1"/>
</dbReference>
<dbReference type="EMBL" id="OBEJ01000001">
    <property type="protein sequence ID" value="SNZ06048.1"/>
    <property type="molecule type" value="Genomic_DNA"/>
</dbReference>
<proteinExistence type="predicted"/>
<dbReference type="Pfam" id="PF07885">
    <property type="entry name" value="Ion_trans_2"/>
    <property type="match status" value="1"/>
</dbReference>
<dbReference type="Gene3D" id="1.10.287.70">
    <property type="match status" value="1"/>
</dbReference>
<sequence>MTVSGGTCSHSIRVVEDDAYRDRDVPDGSLDDDGVWHCPHDARERRSEAPDAEVSRDGGAELCLFHAPIETKRDAEVAEAFAAAVGGDTDSDTDLADRRRTEFVDAEFGELRWPEGGVVGDADDEAPIYLSHATFDGGVAFEGARFARGAFFTGATITGRANFSGATFEGDTRFNGVTFREDAAFDHTRFEEEVRSGGVTFEGEADFYRAAFEADLNLKYATFAGKATFWKATIDETVRFNDAEFRPLDDGVHELQELDLTNANFTDATLRDVNLEASGLIQAKLFGTDLRGARLYGAVLTDSRIDDDTRFLGPPGAARFSLGGLVRFWHKPRCAYDPSYDGETVGEDTADQRNRAKSTYRSIGEVARAASRPALQSLCFVNRQDIHRRAHRDELSRGLDHASADSDTGGHSADGDAGGHSAGGDAAGAPSTRGRLTEGTRNALFRTVKLFQWLRAELSRWTLLYGESPWRIIATGLTIIVGFALLYPLGGLVPNAGAAVTYATIADDPRLFFDSVYFSTLTFTTLGMGDYQPIGIARVLMSVQTSLGAITVALLVFVFGRRAAR</sequence>
<evidence type="ECO:0000313" key="4">
    <source>
        <dbReference type="EMBL" id="SNZ06048.1"/>
    </source>
</evidence>
<dbReference type="Gene3D" id="2.160.20.80">
    <property type="entry name" value="E3 ubiquitin-protein ligase SopA"/>
    <property type="match status" value="1"/>
</dbReference>
<feature type="region of interest" description="Disordered" evidence="1">
    <location>
        <begin position="392"/>
        <end position="435"/>
    </location>
</feature>
<gene>
    <name evidence="4" type="ORF">SAMN06269185_1022</name>
</gene>
<evidence type="ECO:0000256" key="1">
    <source>
        <dbReference type="SAM" id="MobiDB-lite"/>
    </source>
</evidence>
<evidence type="ECO:0000256" key="2">
    <source>
        <dbReference type="SAM" id="Phobius"/>
    </source>
</evidence>
<keyword evidence="2" id="KW-0812">Transmembrane</keyword>
<dbReference type="Pfam" id="PF00805">
    <property type="entry name" value="Pentapeptide"/>
    <property type="match status" value="1"/>
</dbReference>
<evidence type="ECO:0000259" key="3">
    <source>
        <dbReference type="Pfam" id="PF07885"/>
    </source>
</evidence>
<protein>
    <submittedName>
        <fullName evidence="4">Uncharacterized protein YjbI, contains pentapeptide repeats</fullName>
    </submittedName>
</protein>
<keyword evidence="2" id="KW-0472">Membrane</keyword>
<feature type="compositionally biased region" description="Basic and acidic residues" evidence="1">
    <location>
        <begin position="392"/>
        <end position="404"/>
    </location>
</feature>
<dbReference type="Pfam" id="PF13576">
    <property type="entry name" value="Pentapeptide_3"/>
    <property type="match status" value="2"/>
</dbReference>
<name>A0A285N9S7_NATPI</name>
<organism evidence="4 5">
    <name type="scientific">Natronoarchaeum philippinense</name>
    <dbReference type="NCBI Taxonomy" id="558529"/>
    <lineage>
        <taxon>Archaea</taxon>
        <taxon>Methanobacteriati</taxon>
        <taxon>Methanobacteriota</taxon>
        <taxon>Stenosarchaea group</taxon>
        <taxon>Halobacteria</taxon>
        <taxon>Halobacteriales</taxon>
        <taxon>Natronoarchaeaceae</taxon>
    </lineage>
</organism>
<feature type="domain" description="Potassium channel" evidence="3">
    <location>
        <begin position="500"/>
        <end position="562"/>
    </location>
</feature>
<dbReference type="OrthoDB" id="199127at2157"/>
<dbReference type="InterPro" id="IPR013099">
    <property type="entry name" value="K_chnl_dom"/>
</dbReference>